<reference evidence="4" key="1">
    <citation type="submission" date="2018-02" db="EMBL/GenBank/DDBJ databases">
        <authorList>
            <person name="Kim S.-K."/>
            <person name="Jung H.-I."/>
            <person name="Lee S.-W."/>
        </authorList>
    </citation>
    <scope>NUCLEOTIDE SEQUENCE</scope>
    <source>
        <strain evidence="4">SK3146</strain>
    </source>
</reference>
<comment type="similarity">
    <text evidence="2">Belongs to the SspH family.</text>
</comment>
<evidence type="ECO:0000313" key="5">
    <source>
        <dbReference type="Proteomes" id="UP001057134"/>
    </source>
</evidence>
<evidence type="ECO:0000256" key="1">
    <source>
        <dbReference type="ARBA" id="ARBA00004288"/>
    </source>
</evidence>
<accession>A0ABY4RUZ4</accession>
<organism evidence="4 5">
    <name type="scientific">Paenibacillus konkukensis</name>
    <dbReference type="NCBI Taxonomy" id="2020716"/>
    <lineage>
        <taxon>Bacteria</taxon>
        <taxon>Bacillati</taxon>
        <taxon>Bacillota</taxon>
        <taxon>Bacilli</taxon>
        <taxon>Bacillales</taxon>
        <taxon>Paenibacillaceae</taxon>
        <taxon>Paenibacillus</taxon>
    </lineage>
</organism>
<evidence type="ECO:0000313" key="4">
    <source>
        <dbReference type="EMBL" id="UQZ85222.1"/>
    </source>
</evidence>
<name>A0ABY4RUZ4_9BACL</name>
<evidence type="ECO:0000256" key="2">
    <source>
        <dbReference type="ARBA" id="ARBA00006573"/>
    </source>
</evidence>
<proteinExistence type="inferred from homology"/>
<keyword evidence="3" id="KW-0749">Sporulation</keyword>
<gene>
    <name evidence="4" type="ORF">SK3146_04505</name>
</gene>
<reference evidence="4" key="2">
    <citation type="journal article" date="2021" name="J Anim Sci Technol">
        <title>Complete genome sequence of Paenibacillus konkukensis sp. nov. SK3146 as a potential probiotic strain.</title>
        <authorList>
            <person name="Jung H.I."/>
            <person name="Park S."/>
            <person name="Niu K.M."/>
            <person name="Lee S.W."/>
            <person name="Kothari D."/>
            <person name="Yi K.J."/>
            <person name="Kim S.K."/>
        </authorList>
    </citation>
    <scope>NUCLEOTIDE SEQUENCE</scope>
    <source>
        <strain evidence="4">SK3146</strain>
    </source>
</reference>
<evidence type="ECO:0000256" key="3">
    <source>
        <dbReference type="ARBA" id="ARBA00022969"/>
    </source>
</evidence>
<dbReference type="Proteomes" id="UP001057134">
    <property type="component" value="Chromosome"/>
</dbReference>
<comment type="subcellular location">
    <subcellularLocation>
        <location evidence="1">Spore core</location>
    </subcellularLocation>
</comment>
<dbReference type="EMBL" id="CP027059">
    <property type="protein sequence ID" value="UQZ85222.1"/>
    <property type="molecule type" value="Genomic_DNA"/>
</dbReference>
<keyword evidence="5" id="KW-1185">Reference proteome</keyword>
<dbReference type="Pfam" id="PF08141">
    <property type="entry name" value="SspH"/>
    <property type="match status" value="1"/>
</dbReference>
<protein>
    <submittedName>
        <fullName evidence="4">Acid-soluble spore protein H</fullName>
    </submittedName>
</protein>
<dbReference type="RefSeq" id="WP_249860883.1">
    <property type="nucleotide sequence ID" value="NZ_CP027059.1"/>
</dbReference>
<sequence length="60" mass="6704">MKVYRAQEILQSDAKIEVELNGVAVWIDSVDADQATAKIHVEDRPADARIVAVEQLQEVQ</sequence>
<dbReference type="InterPro" id="IPR012610">
    <property type="entry name" value="SASP_SspH"/>
</dbReference>